<dbReference type="PANTHER" id="PTHR46417">
    <property type="entry name" value="TRNA (GUANINE-N(1)-)-METHYLTRANSFERASE"/>
    <property type="match status" value="1"/>
</dbReference>
<dbReference type="PIRSF" id="PIRSF000386">
    <property type="entry name" value="tRNA_mtase"/>
    <property type="match status" value="1"/>
</dbReference>
<evidence type="ECO:0000256" key="13">
    <source>
        <dbReference type="ARBA" id="ARBA00033392"/>
    </source>
</evidence>
<dbReference type="Gene3D" id="1.10.1270.20">
    <property type="entry name" value="tRNA(m1g37)methyltransferase, domain 2"/>
    <property type="match status" value="1"/>
</dbReference>
<evidence type="ECO:0000259" key="18">
    <source>
        <dbReference type="Pfam" id="PF01746"/>
    </source>
</evidence>
<dbReference type="InterPro" id="IPR002649">
    <property type="entry name" value="tRNA_m1G_MeTrfase_TrmD"/>
</dbReference>
<comment type="subunit">
    <text evidence="4 15 17">Homodimer.</text>
</comment>
<keyword evidence="9 15" id="KW-0808">Transferase</keyword>
<dbReference type="Gene3D" id="3.40.1280.10">
    <property type="match status" value="1"/>
</dbReference>
<evidence type="ECO:0000256" key="9">
    <source>
        <dbReference type="ARBA" id="ARBA00022679"/>
    </source>
</evidence>
<dbReference type="PANTHER" id="PTHR46417:SF1">
    <property type="entry name" value="TRNA (GUANINE-N(1)-)-METHYLTRANSFERASE"/>
    <property type="match status" value="1"/>
</dbReference>
<dbReference type="EC" id="2.1.1.228" evidence="5 15"/>
<keyword evidence="7 15" id="KW-0963">Cytoplasm</keyword>
<evidence type="ECO:0000256" key="5">
    <source>
        <dbReference type="ARBA" id="ARBA00012807"/>
    </source>
</evidence>
<evidence type="ECO:0000256" key="2">
    <source>
        <dbReference type="ARBA" id="ARBA00004496"/>
    </source>
</evidence>
<dbReference type="Pfam" id="PF01746">
    <property type="entry name" value="tRNA_m1G_MT"/>
    <property type="match status" value="1"/>
</dbReference>
<dbReference type="NCBIfam" id="NF000648">
    <property type="entry name" value="PRK00026.1"/>
    <property type="match status" value="1"/>
</dbReference>
<comment type="function">
    <text evidence="1 15 17">Specifically methylates guanosine-37 in various tRNAs.</text>
</comment>
<evidence type="ECO:0000256" key="15">
    <source>
        <dbReference type="HAMAP-Rule" id="MF_00605"/>
    </source>
</evidence>
<comment type="caution">
    <text evidence="15">Lacks conserved residue(s) required for the propagation of feature annotation.</text>
</comment>
<gene>
    <name evidence="15" type="primary">trmD</name>
    <name evidence="19" type="ORF">A3H05_03475</name>
</gene>
<reference evidence="19 20" key="1">
    <citation type="journal article" date="2016" name="Nat. Commun.">
        <title>Thousands of microbial genomes shed light on interconnected biogeochemical processes in an aquifer system.</title>
        <authorList>
            <person name="Anantharaman K."/>
            <person name="Brown C.T."/>
            <person name="Hug L.A."/>
            <person name="Sharon I."/>
            <person name="Castelle C.J."/>
            <person name="Probst A.J."/>
            <person name="Thomas B.C."/>
            <person name="Singh A."/>
            <person name="Wilkins M.J."/>
            <person name="Karaoz U."/>
            <person name="Brodie E.L."/>
            <person name="Williams K.H."/>
            <person name="Hubbard S.S."/>
            <person name="Banfield J.F."/>
        </authorList>
    </citation>
    <scope>NUCLEOTIDE SEQUENCE [LARGE SCALE GENOMIC DNA]</scope>
</reference>
<accession>A0A1F5XWV8</accession>
<dbReference type="InterPro" id="IPR029028">
    <property type="entry name" value="Alpha/beta_knot_MTases"/>
</dbReference>
<feature type="domain" description="tRNA methyltransferase TRMD/TRM10-type" evidence="18">
    <location>
        <begin position="1"/>
        <end position="226"/>
    </location>
</feature>
<keyword evidence="10 15" id="KW-0949">S-adenosyl-L-methionine</keyword>
<evidence type="ECO:0000256" key="10">
    <source>
        <dbReference type="ARBA" id="ARBA00022691"/>
    </source>
</evidence>
<proteinExistence type="inferred from homology"/>
<dbReference type="InterPro" id="IPR023148">
    <property type="entry name" value="tRNA_m1G_MeTrfase_C_sf"/>
</dbReference>
<comment type="caution">
    <text evidence="19">The sequence shown here is derived from an EMBL/GenBank/DDBJ whole genome shotgun (WGS) entry which is preliminary data.</text>
</comment>
<dbReference type="GO" id="GO:0002939">
    <property type="term" value="P:tRNA N1-guanine methylation"/>
    <property type="evidence" value="ECO:0007669"/>
    <property type="project" value="TreeGrafter"/>
</dbReference>
<dbReference type="FunFam" id="3.40.1280.10:FF:000001">
    <property type="entry name" value="tRNA (guanine-N(1)-)-methyltransferase"/>
    <property type="match status" value="1"/>
</dbReference>
<dbReference type="GO" id="GO:0005829">
    <property type="term" value="C:cytosol"/>
    <property type="evidence" value="ECO:0007669"/>
    <property type="project" value="TreeGrafter"/>
</dbReference>
<evidence type="ECO:0000256" key="1">
    <source>
        <dbReference type="ARBA" id="ARBA00002634"/>
    </source>
</evidence>
<dbReference type="Proteomes" id="UP000177334">
    <property type="component" value="Unassembled WGS sequence"/>
</dbReference>
<dbReference type="EMBL" id="MFIP01000012">
    <property type="protein sequence ID" value="OGF92392.1"/>
    <property type="molecule type" value="Genomic_DNA"/>
</dbReference>
<keyword evidence="8 15" id="KW-0489">Methyltransferase</keyword>
<evidence type="ECO:0000256" key="7">
    <source>
        <dbReference type="ARBA" id="ARBA00022490"/>
    </source>
</evidence>
<dbReference type="InterPro" id="IPR016009">
    <property type="entry name" value="tRNA_MeTrfase_TRMD/TRM10"/>
</dbReference>
<keyword evidence="11 15" id="KW-0819">tRNA processing</keyword>
<comment type="subcellular location">
    <subcellularLocation>
        <location evidence="2 15 17">Cytoplasm</location>
    </subcellularLocation>
</comment>
<evidence type="ECO:0000313" key="20">
    <source>
        <dbReference type="Proteomes" id="UP000177334"/>
    </source>
</evidence>
<evidence type="ECO:0000256" key="16">
    <source>
        <dbReference type="PIRSR" id="PIRSR000386-1"/>
    </source>
</evidence>
<evidence type="ECO:0000256" key="11">
    <source>
        <dbReference type="ARBA" id="ARBA00022694"/>
    </source>
</evidence>
<evidence type="ECO:0000313" key="19">
    <source>
        <dbReference type="EMBL" id="OGF92392.1"/>
    </source>
</evidence>
<dbReference type="SUPFAM" id="SSF75217">
    <property type="entry name" value="alpha/beta knot"/>
    <property type="match status" value="1"/>
</dbReference>
<sequence>MRFDIITIFPKIFDSYFNESIIKRAREKKLIDIKIWDLRDFTKDTHHKVDDKPFGGGPGMVMKIEPLSRVLKKVSLGGSAAKLVILLDAGGKQFDSKMASAWPKKYNHIILIAGRYEGVDERIKNVVKTYGLQLMAVSIGPYVLTGGEIAAMAVVDAMARHIPGVLGKSKSLEEKRYGIGVPVYTRPEVFSVRGSAFGGKNKKYKVPKILLSGDHKKIENWRIKHKNA</sequence>
<dbReference type="GO" id="GO:0052906">
    <property type="term" value="F:tRNA (guanine(37)-N1)-methyltransferase activity"/>
    <property type="evidence" value="ECO:0007669"/>
    <property type="project" value="UniProtKB-UniRule"/>
</dbReference>
<evidence type="ECO:0000256" key="3">
    <source>
        <dbReference type="ARBA" id="ARBA00007630"/>
    </source>
</evidence>
<evidence type="ECO:0000256" key="17">
    <source>
        <dbReference type="RuleBase" id="RU003464"/>
    </source>
</evidence>
<dbReference type="AlphaFoldDB" id="A0A1F5XWV8"/>
<organism evidence="19 20">
    <name type="scientific">Candidatus Giovannonibacteria bacterium RIFCSPLOWO2_12_FULL_43_26</name>
    <dbReference type="NCBI Taxonomy" id="1798363"/>
    <lineage>
        <taxon>Bacteria</taxon>
        <taxon>Candidatus Giovannoniibacteriota</taxon>
    </lineage>
</organism>
<dbReference type="HAMAP" id="MF_00605">
    <property type="entry name" value="TrmD"/>
    <property type="match status" value="1"/>
</dbReference>
<evidence type="ECO:0000256" key="12">
    <source>
        <dbReference type="ARBA" id="ARBA00029736"/>
    </source>
</evidence>
<feature type="binding site" evidence="15 16">
    <location>
        <position position="114"/>
    </location>
    <ligand>
        <name>S-adenosyl-L-methionine</name>
        <dbReference type="ChEBI" id="CHEBI:59789"/>
    </ligand>
</feature>
<dbReference type="NCBIfam" id="TIGR00088">
    <property type="entry name" value="trmD"/>
    <property type="match status" value="1"/>
</dbReference>
<evidence type="ECO:0000256" key="6">
    <source>
        <dbReference type="ARBA" id="ARBA00014679"/>
    </source>
</evidence>
<evidence type="ECO:0000256" key="4">
    <source>
        <dbReference type="ARBA" id="ARBA00011738"/>
    </source>
</evidence>
<comment type="catalytic activity">
    <reaction evidence="14 15 17">
        <text>guanosine(37) in tRNA + S-adenosyl-L-methionine = N(1)-methylguanosine(37) in tRNA + S-adenosyl-L-homocysteine + H(+)</text>
        <dbReference type="Rhea" id="RHEA:36899"/>
        <dbReference type="Rhea" id="RHEA-COMP:10145"/>
        <dbReference type="Rhea" id="RHEA-COMP:10147"/>
        <dbReference type="ChEBI" id="CHEBI:15378"/>
        <dbReference type="ChEBI" id="CHEBI:57856"/>
        <dbReference type="ChEBI" id="CHEBI:59789"/>
        <dbReference type="ChEBI" id="CHEBI:73542"/>
        <dbReference type="ChEBI" id="CHEBI:74269"/>
        <dbReference type="EC" id="2.1.1.228"/>
    </reaction>
</comment>
<evidence type="ECO:0000256" key="8">
    <source>
        <dbReference type="ARBA" id="ARBA00022603"/>
    </source>
</evidence>
<protein>
    <recommendedName>
        <fullName evidence="6 15">tRNA (guanine-N(1)-)-methyltransferase</fullName>
        <ecNumber evidence="5 15">2.1.1.228</ecNumber>
    </recommendedName>
    <alternativeName>
        <fullName evidence="12 15">M1G-methyltransferase</fullName>
    </alternativeName>
    <alternativeName>
        <fullName evidence="13 15">tRNA [GM37] methyltransferase</fullName>
    </alternativeName>
</protein>
<comment type="similarity">
    <text evidence="3 15 17">Belongs to the RNA methyltransferase TrmD family.</text>
</comment>
<dbReference type="InterPro" id="IPR029026">
    <property type="entry name" value="tRNA_m1G_MTases_N"/>
</dbReference>
<evidence type="ECO:0000256" key="14">
    <source>
        <dbReference type="ARBA" id="ARBA00047783"/>
    </source>
</evidence>
<name>A0A1F5XWV8_9BACT</name>